<reference evidence="1 2" key="1">
    <citation type="submission" date="2023-07" db="EMBL/GenBank/DDBJ databases">
        <title>Sorghum-associated microbial communities from plants grown in Nebraska, USA.</title>
        <authorList>
            <person name="Schachtman D."/>
        </authorList>
    </citation>
    <scope>NUCLEOTIDE SEQUENCE [LARGE SCALE GENOMIC DNA]</scope>
    <source>
        <strain evidence="1 2">BE332</strain>
    </source>
</reference>
<accession>A0ABU0ELS5</accession>
<protein>
    <recommendedName>
        <fullName evidence="3">Restriction endonuclease type IV Mrr domain-containing protein</fullName>
    </recommendedName>
</protein>
<proteinExistence type="predicted"/>
<dbReference type="Proteomes" id="UP001239626">
    <property type="component" value="Unassembled WGS sequence"/>
</dbReference>
<dbReference type="EMBL" id="JAUSVB010000008">
    <property type="protein sequence ID" value="MDQ0375970.1"/>
    <property type="molecule type" value="Genomic_DNA"/>
</dbReference>
<evidence type="ECO:0000313" key="2">
    <source>
        <dbReference type="Proteomes" id="UP001239626"/>
    </source>
</evidence>
<evidence type="ECO:0008006" key="3">
    <source>
        <dbReference type="Google" id="ProtNLM"/>
    </source>
</evidence>
<keyword evidence="2" id="KW-1185">Reference proteome</keyword>
<sequence>MNRQLLKGAIGPILSEFGLKPGSGRGSFAAWEIDYVSSARAVTVSVQTGRAAANNTALLALLAAAALPEVDWAVIVLPHKYKGANAFDAVANQFLALTRVRGVSLSLQGAFIVGF</sequence>
<comment type="caution">
    <text evidence="1">The sequence shown here is derived from an EMBL/GenBank/DDBJ whole genome shotgun (WGS) entry which is preliminary data.</text>
</comment>
<gene>
    <name evidence="1" type="ORF">J2X26_004313</name>
</gene>
<organism evidence="1 2">
    <name type="scientific">Cellulomonas humilata</name>
    <dbReference type="NCBI Taxonomy" id="144055"/>
    <lineage>
        <taxon>Bacteria</taxon>
        <taxon>Bacillati</taxon>
        <taxon>Actinomycetota</taxon>
        <taxon>Actinomycetes</taxon>
        <taxon>Micrococcales</taxon>
        <taxon>Cellulomonadaceae</taxon>
        <taxon>Cellulomonas</taxon>
    </lineage>
</organism>
<name>A0ABU0ELS5_9CELL</name>
<evidence type="ECO:0000313" key="1">
    <source>
        <dbReference type="EMBL" id="MDQ0375970.1"/>
    </source>
</evidence>